<gene>
    <name evidence="3" type="primary">LOC104706056</name>
</gene>
<dbReference type="InterPro" id="IPR001810">
    <property type="entry name" value="F-box_dom"/>
</dbReference>
<dbReference type="PANTHER" id="PTHR31672">
    <property type="entry name" value="BNACNNG10540D PROTEIN"/>
    <property type="match status" value="1"/>
</dbReference>
<evidence type="ECO:0000313" key="3">
    <source>
        <dbReference type="RefSeq" id="XP_010420489.1"/>
    </source>
</evidence>
<reference evidence="3" key="2">
    <citation type="submission" date="2025-08" db="UniProtKB">
        <authorList>
            <consortium name="RefSeq"/>
        </authorList>
    </citation>
    <scope>IDENTIFICATION</scope>
    <source>
        <tissue evidence="3">Leaf</tissue>
    </source>
</reference>
<dbReference type="PROSITE" id="PS50181">
    <property type="entry name" value="FBOX"/>
    <property type="match status" value="1"/>
</dbReference>
<keyword evidence="2" id="KW-1185">Reference proteome</keyword>
<dbReference type="CDD" id="cd22157">
    <property type="entry name" value="F-box_AtFBW1-like"/>
    <property type="match status" value="1"/>
</dbReference>
<accession>A0ABM0T3U5</accession>
<dbReference type="SUPFAM" id="SSF81383">
    <property type="entry name" value="F-box domain"/>
    <property type="match status" value="1"/>
</dbReference>
<reference evidence="2" key="1">
    <citation type="journal article" date="2014" name="Nat. Commun.">
        <title>The emerging biofuel crop Camelina sativa retains a highly undifferentiated hexaploid genome structure.</title>
        <authorList>
            <person name="Kagale S."/>
            <person name="Koh C."/>
            <person name="Nixon J."/>
            <person name="Bollina V."/>
            <person name="Clarke W.E."/>
            <person name="Tuteja R."/>
            <person name="Spillane C."/>
            <person name="Robinson S.J."/>
            <person name="Links M.G."/>
            <person name="Clarke C."/>
            <person name="Higgins E.E."/>
            <person name="Huebert T."/>
            <person name="Sharpe A.G."/>
            <person name="Parkin I.A."/>
        </authorList>
    </citation>
    <scope>NUCLEOTIDE SEQUENCE [LARGE SCALE GENOMIC DNA]</scope>
    <source>
        <strain evidence="2">cv. DH55</strain>
    </source>
</reference>
<sequence>MKFSNLPEGLVVEILSRVPAISLARLRSTSKGWNDLIKDGRVLAKKHFAHAPRQPKALLLIDNRVYSVSNNLLGVDNNVDALSVNVTCHFSLKDPLSNNSSEEVDILDVFHCDGLLLCRVKDYRLVVWNPCSGETKWIQPRDSYKDDDFYILGRSSCNQYKILRQDCIIDSVQHHYEYEIYDFTSNSWKGVGVRTDLYIPETNNGMSVNGITYWFDICEEFLVSFDFSTERFGSEPLPQCDSVLALSVTTGQRQQLCMLSIHYTYVIMETNVHLWIATKSENTGAMTWRKFPIIIEGVDPRYRYHFREYMSFFASLVKEKAVVVSCHRPNRHSKNIIHIVVNGEFIELGHHGAKPTHELSPTPYLLIYVPSLVQIQHGI</sequence>
<dbReference type="GeneID" id="104706056"/>
<dbReference type="RefSeq" id="XP_010420489.1">
    <property type="nucleotide sequence ID" value="XM_010422187.2"/>
</dbReference>
<feature type="domain" description="F-box" evidence="1">
    <location>
        <begin position="1"/>
        <end position="46"/>
    </location>
</feature>
<dbReference type="Pfam" id="PF07734">
    <property type="entry name" value="FBA_1"/>
    <property type="match status" value="1"/>
</dbReference>
<dbReference type="InterPro" id="IPR050796">
    <property type="entry name" value="SCF_F-box_component"/>
</dbReference>
<dbReference type="Gene3D" id="1.20.1280.50">
    <property type="match status" value="1"/>
</dbReference>
<dbReference type="InterPro" id="IPR006527">
    <property type="entry name" value="F-box-assoc_dom_typ1"/>
</dbReference>
<evidence type="ECO:0000259" key="1">
    <source>
        <dbReference type="PROSITE" id="PS50181"/>
    </source>
</evidence>
<protein>
    <submittedName>
        <fullName evidence="3">F-box protein At3g21170</fullName>
    </submittedName>
</protein>
<name>A0ABM0T3U5_CAMSA</name>
<dbReference type="Pfam" id="PF00646">
    <property type="entry name" value="F-box"/>
    <property type="match status" value="1"/>
</dbReference>
<proteinExistence type="predicted"/>
<dbReference type="PANTHER" id="PTHR31672:SF10">
    <property type="entry name" value="F-BOX DOMAIN-CONTAINING PROTEIN"/>
    <property type="match status" value="1"/>
</dbReference>
<dbReference type="SUPFAM" id="SSF50965">
    <property type="entry name" value="Galactose oxidase, central domain"/>
    <property type="match status" value="1"/>
</dbReference>
<dbReference type="SMART" id="SM00256">
    <property type="entry name" value="FBOX"/>
    <property type="match status" value="1"/>
</dbReference>
<evidence type="ECO:0000313" key="2">
    <source>
        <dbReference type="Proteomes" id="UP000694864"/>
    </source>
</evidence>
<dbReference type="InterPro" id="IPR011043">
    <property type="entry name" value="Gal_Oxase/kelch_b-propeller"/>
</dbReference>
<dbReference type="InterPro" id="IPR036047">
    <property type="entry name" value="F-box-like_dom_sf"/>
</dbReference>
<organism evidence="2 3">
    <name type="scientific">Camelina sativa</name>
    <name type="common">False flax</name>
    <name type="synonym">Myagrum sativum</name>
    <dbReference type="NCBI Taxonomy" id="90675"/>
    <lineage>
        <taxon>Eukaryota</taxon>
        <taxon>Viridiplantae</taxon>
        <taxon>Streptophyta</taxon>
        <taxon>Embryophyta</taxon>
        <taxon>Tracheophyta</taxon>
        <taxon>Spermatophyta</taxon>
        <taxon>Magnoliopsida</taxon>
        <taxon>eudicotyledons</taxon>
        <taxon>Gunneridae</taxon>
        <taxon>Pentapetalae</taxon>
        <taxon>rosids</taxon>
        <taxon>malvids</taxon>
        <taxon>Brassicales</taxon>
        <taxon>Brassicaceae</taxon>
        <taxon>Camelineae</taxon>
        <taxon>Camelina</taxon>
    </lineage>
</organism>
<dbReference type="Proteomes" id="UP000694864">
    <property type="component" value="Chromosome 1"/>
</dbReference>
<dbReference type="NCBIfam" id="TIGR01640">
    <property type="entry name" value="F_box_assoc_1"/>
    <property type="match status" value="1"/>
</dbReference>
<dbReference type="InterPro" id="IPR017451">
    <property type="entry name" value="F-box-assoc_interact_dom"/>
</dbReference>